<evidence type="ECO:0000259" key="3">
    <source>
        <dbReference type="Pfam" id="PF20152"/>
    </source>
</evidence>
<feature type="domain" description="DUF6534" evidence="3">
    <location>
        <begin position="173"/>
        <end position="259"/>
    </location>
</feature>
<feature type="transmembrane region" description="Helical" evidence="2">
    <location>
        <begin position="124"/>
        <end position="143"/>
    </location>
</feature>
<feature type="transmembrane region" description="Helical" evidence="2">
    <location>
        <begin position="49"/>
        <end position="72"/>
    </location>
</feature>
<feature type="transmembrane region" description="Helical" evidence="2">
    <location>
        <begin position="163"/>
        <end position="187"/>
    </location>
</feature>
<proteinExistence type="predicted"/>
<evidence type="ECO:0000313" key="5">
    <source>
        <dbReference type="Proteomes" id="UP000193067"/>
    </source>
</evidence>
<organism evidence="4 5">
    <name type="scientific">Trametes coccinea (strain BRFM310)</name>
    <name type="common">Pycnoporus coccineus</name>
    <dbReference type="NCBI Taxonomy" id="1353009"/>
    <lineage>
        <taxon>Eukaryota</taxon>
        <taxon>Fungi</taxon>
        <taxon>Dikarya</taxon>
        <taxon>Basidiomycota</taxon>
        <taxon>Agaricomycotina</taxon>
        <taxon>Agaricomycetes</taxon>
        <taxon>Polyporales</taxon>
        <taxon>Polyporaceae</taxon>
        <taxon>Trametes</taxon>
    </lineage>
</organism>
<evidence type="ECO:0000256" key="2">
    <source>
        <dbReference type="SAM" id="Phobius"/>
    </source>
</evidence>
<gene>
    <name evidence="4" type="ORF">PYCCODRAFT_1469735</name>
</gene>
<reference evidence="4 5" key="1">
    <citation type="journal article" date="2015" name="Biotechnol. Biofuels">
        <title>Enhanced degradation of softwood versus hardwood by the white-rot fungus Pycnoporus coccineus.</title>
        <authorList>
            <person name="Couturier M."/>
            <person name="Navarro D."/>
            <person name="Chevret D."/>
            <person name="Henrissat B."/>
            <person name="Piumi F."/>
            <person name="Ruiz-Duenas F.J."/>
            <person name="Martinez A.T."/>
            <person name="Grigoriev I.V."/>
            <person name="Riley R."/>
            <person name="Lipzen A."/>
            <person name="Berrin J.G."/>
            <person name="Master E.R."/>
            <person name="Rosso M.N."/>
        </authorList>
    </citation>
    <scope>NUCLEOTIDE SEQUENCE [LARGE SCALE GENOMIC DNA]</scope>
    <source>
        <strain evidence="4 5">BRFM310</strain>
    </source>
</reference>
<keyword evidence="2" id="KW-1133">Transmembrane helix</keyword>
<evidence type="ECO:0000313" key="4">
    <source>
        <dbReference type="EMBL" id="OSD00002.1"/>
    </source>
</evidence>
<feature type="transmembrane region" description="Helical" evidence="2">
    <location>
        <begin position="199"/>
        <end position="221"/>
    </location>
</feature>
<feature type="transmembrane region" description="Helical" evidence="2">
    <location>
        <begin position="92"/>
        <end position="112"/>
    </location>
</feature>
<dbReference type="Pfam" id="PF20152">
    <property type="entry name" value="DUF6534"/>
    <property type="match status" value="1"/>
</dbReference>
<keyword evidence="5" id="KW-1185">Reference proteome</keyword>
<protein>
    <recommendedName>
        <fullName evidence="3">DUF6534 domain-containing protein</fullName>
    </recommendedName>
</protein>
<dbReference type="PANTHER" id="PTHR40465">
    <property type="entry name" value="CHROMOSOME 1, WHOLE GENOME SHOTGUN SEQUENCE"/>
    <property type="match status" value="1"/>
</dbReference>
<dbReference type="Proteomes" id="UP000193067">
    <property type="component" value="Unassembled WGS sequence"/>
</dbReference>
<dbReference type="OrthoDB" id="2535105at2759"/>
<feature type="transmembrane region" description="Helical" evidence="2">
    <location>
        <begin position="233"/>
        <end position="254"/>
    </location>
</feature>
<keyword evidence="2" id="KW-0812">Transmembrane</keyword>
<sequence>MSLFPSAGLPQLDNTLGAWLLGTFFGTLLQGTVYHQAYRYFRLYPNDPMYLKLWVAAVVLIETLNTALTWHASYVYLIKNFANPIALLGAPVWSMSVLPIPGSLAAVVSQAFFARRVYMINRRYTPIVIVAMACFLSFAGFYIGLSIRSLKVHSLPESLKFSWMASTGSSIMMAGDFLVTSVLIFALRKSRTGIPRTDSLLDLLIVYAVSTGFIICIFNALNVAFAFAFPNNLIYSAFSIILTKLYANTLLVALNTRKSLISRGIIGENETSPFMSTILRRQKASAVVIAHRNTSEITSTALPSDSATIELKMVSEHSEPSQVALNRDGYPRDDKYGSTRGIDAAATV</sequence>
<name>A0A1Y2IJA8_TRAC3</name>
<dbReference type="InterPro" id="IPR045339">
    <property type="entry name" value="DUF6534"/>
</dbReference>
<dbReference type="PANTHER" id="PTHR40465:SF1">
    <property type="entry name" value="DUF6534 DOMAIN-CONTAINING PROTEIN"/>
    <property type="match status" value="1"/>
</dbReference>
<dbReference type="STRING" id="1353009.A0A1Y2IJA8"/>
<evidence type="ECO:0000256" key="1">
    <source>
        <dbReference type="SAM" id="MobiDB-lite"/>
    </source>
</evidence>
<feature type="region of interest" description="Disordered" evidence="1">
    <location>
        <begin position="322"/>
        <end position="348"/>
    </location>
</feature>
<accession>A0A1Y2IJA8</accession>
<keyword evidence="2" id="KW-0472">Membrane</keyword>
<dbReference type="EMBL" id="KZ084122">
    <property type="protein sequence ID" value="OSD00002.1"/>
    <property type="molecule type" value="Genomic_DNA"/>
</dbReference>
<feature type="transmembrane region" description="Helical" evidence="2">
    <location>
        <begin position="16"/>
        <end position="37"/>
    </location>
</feature>
<dbReference type="AlphaFoldDB" id="A0A1Y2IJA8"/>